<evidence type="ECO:0000313" key="4">
    <source>
        <dbReference type="Ensembl" id="ENSACLP00000085738.1"/>
    </source>
</evidence>
<feature type="transmembrane region" description="Helical" evidence="1">
    <location>
        <begin position="219"/>
        <end position="240"/>
    </location>
</feature>
<dbReference type="Ensembl" id="ENSACLT00000061165.1">
    <property type="protein sequence ID" value="ENSACLP00000085738.1"/>
    <property type="gene ID" value="ENSACLG00000005609.2"/>
</dbReference>
<dbReference type="InterPro" id="IPR013106">
    <property type="entry name" value="Ig_V-set"/>
</dbReference>
<dbReference type="GO" id="GO:0045121">
    <property type="term" value="C:membrane raft"/>
    <property type="evidence" value="ECO:0007669"/>
    <property type="project" value="TreeGrafter"/>
</dbReference>
<reference evidence="4" key="2">
    <citation type="submission" date="2025-08" db="UniProtKB">
        <authorList>
            <consortium name="Ensembl"/>
        </authorList>
    </citation>
    <scope>IDENTIFICATION</scope>
</reference>
<keyword evidence="2" id="KW-0732">Signal</keyword>
<feature type="domain" description="Ig-like" evidence="3">
    <location>
        <begin position="117"/>
        <end position="204"/>
    </location>
</feature>
<dbReference type="InterPro" id="IPR007110">
    <property type="entry name" value="Ig-like_dom"/>
</dbReference>
<evidence type="ECO:0000313" key="5">
    <source>
        <dbReference type="Proteomes" id="UP000265100"/>
    </source>
</evidence>
<dbReference type="PROSITE" id="PS50835">
    <property type="entry name" value="IG_LIKE"/>
    <property type="match status" value="2"/>
</dbReference>
<dbReference type="InterPro" id="IPR036179">
    <property type="entry name" value="Ig-like_dom_sf"/>
</dbReference>
<reference evidence="4" key="3">
    <citation type="submission" date="2025-09" db="UniProtKB">
        <authorList>
            <consortium name="Ensembl"/>
        </authorList>
    </citation>
    <scope>IDENTIFICATION</scope>
</reference>
<keyword evidence="1" id="KW-0812">Transmembrane</keyword>
<keyword evidence="1" id="KW-0472">Membrane</keyword>
<dbReference type="GO" id="GO:0042289">
    <property type="term" value="F:MHC class II protein binding"/>
    <property type="evidence" value="ECO:0007669"/>
    <property type="project" value="TreeGrafter"/>
</dbReference>
<dbReference type="GO" id="GO:0042110">
    <property type="term" value="P:T cell activation"/>
    <property type="evidence" value="ECO:0007669"/>
    <property type="project" value="TreeGrafter"/>
</dbReference>
<dbReference type="GeneTree" id="ENSGT00970000193439"/>
<organism evidence="4 5">
    <name type="scientific">Astatotilapia calliptera</name>
    <name type="common">Eastern happy</name>
    <name type="synonym">Chromis callipterus</name>
    <dbReference type="NCBI Taxonomy" id="8154"/>
    <lineage>
        <taxon>Eukaryota</taxon>
        <taxon>Metazoa</taxon>
        <taxon>Chordata</taxon>
        <taxon>Craniata</taxon>
        <taxon>Vertebrata</taxon>
        <taxon>Euteleostomi</taxon>
        <taxon>Actinopterygii</taxon>
        <taxon>Neopterygii</taxon>
        <taxon>Teleostei</taxon>
        <taxon>Neoteleostei</taxon>
        <taxon>Acanthomorphata</taxon>
        <taxon>Ovalentaria</taxon>
        <taxon>Cichlomorphae</taxon>
        <taxon>Cichliformes</taxon>
        <taxon>Cichlidae</taxon>
        <taxon>African cichlids</taxon>
        <taxon>Pseudocrenilabrinae</taxon>
        <taxon>Haplochromini</taxon>
        <taxon>Astatotilapia</taxon>
    </lineage>
</organism>
<proteinExistence type="predicted"/>
<protein>
    <recommendedName>
        <fullName evidence="3">Ig-like domain-containing protein</fullName>
    </recommendedName>
</protein>
<keyword evidence="1" id="KW-1133">Transmembrane helix</keyword>
<feature type="signal peptide" evidence="2">
    <location>
        <begin position="1"/>
        <end position="19"/>
    </location>
</feature>
<dbReference type="SMART" id="SM00409">
    <property type="entry name" value="IG"/>
    <property type="match status" value="2"/>
</dbReference>
<dbReference type="Pfam" id="PF07686">
    <property type="entry name" value="V-set"/>
    <property type="match status" value="1"/>
</dbReference>
<dbReference type="AlphaFoldDB" id="A0AAX7VSW6"/>
<feature type="chain" id="PRO_5044209161" description="Ig-like domain-containing protein" evidence="2">
    <location>
        <begin position="20"/>
        <end position="326"/>
    </location>
</feature>
<dbReference type="GO" id="GO:1990782">
    <property type="term" value="F:protein tyrosine kinase binding"/>
    <property type="evidence" value="ECO:0007669"/>
    <property type="project" value="TreeGrafter"/>
</dbReference>
<dbReference type="Gene3D" id="2.60.40.10">
    <property type="entry name" value="Immunoglobulins"/>
    <property type="match status" value="2"/>
</dbReference>
<dbReference type="GO" id="GO:0035723">
    <property type="term" value="P:interleukin-15-mediated signaling pathway"/>
    <property type="evidence" value="ECO:0007669"/>
    <property type="project" value="TreeGrafter"/>
</dbReference>
<dbReference type="InterPro" id="IPR003599">
    <property type="entry name" value="Ig_sub"/>
</dbReference>
<evidence type="ECO:0000256" key="1">
    <source>
        <dbReference type="SAM" id="Phobius"/>
    </source>
</evidence>
<dbReference type="GO" id="GO:0070374">
    <property type="term" value="P:positive regulation of ERK1 and ERK2 cascade"/>
    <property type="evidence" value="ECO:0007669"/>
    <property type="project" value="TreeGrafter"/>
</dbReference>
<sequence>MVLLTFILILVLQCEVGVSETKHVLYLTPGNDVIMPCDNVPDTCSMVIWAYSKHESQTINMVHNGIVEKNSAQADRLSLHSNCSLSINNITAEDAGQYFCRPEGNADQDTTVDLNILTISAFPSDTDPKDDGNVTLECSLFRYYPSPCKENSMRWVDETGSVLWDRDVKNTGHTCVSLLTVKLQSGNKKRYTCQFEDNNTVKIEAHYTPVLIDSTPNKAFIIIGAVMLVLVVAVIAAVFIKYRRRAKVTEDIQKPTQPKHNEEILQGVLGQLISDEPESSITYATIDHTDQNASLRKTVKKEEAVTYSAVKTKVESDPSGFYSIIS</sequence>
<accession>A0AAX7VSW6</accession>
<dbReference type="GO" id="GO:0009897">
    <property type="term" value="C:external side of plasma membrane"/>
    <property type="evidence" value="ECO:0007669"/>
    <property type="project" value="TreeGrafter"/>
</dbReference>
<dbReference type="PANTHER" id="PTHR11422:SF5">
    <property type="entry name" value="DIVERSE IMMUNOGLOBULIN DOMAIN-CONTAINING PROTEIN 1.1 ISOFORM X1-RELATED"/>
    <property type="match status" value="1"/>
</dbReference>
<evidence type="ECO:0000259" key="3">
    <source>
        <dbReference type="PROSITE" id="PS50835"/>
    </source>
</evidence>
<keyword evidence="5" id="KW-1185">Reference proteome</keyword>
<reference evidence="4" key="1">
    <citation type="submission" date="2018-05" db="EMBL/GenBank/DDBJ databases">
        <authorList>
            <person name="Datahose"/>
        </authorList>
    </citation>
    <scope>NUCLEOTIDE SEQUENCE</scope>
</reference>
<dbReference type="Proteomes" id="UP000265100">
    <property type="component" value="Chromosome 15"/>
</dbReference>
<dbReference type="InterPro" id="IPR013783">
    <property type="entry name" value="Ig-like_fold"/>
</dbReference>
<name>A0AAX7VSW6_ASTCA</name>
<evidence type="ECO:0000256" key="2">
    <source>
        <dbReference type="SAM" id="SignalP"/>
    </source>
</evidence>
<feature type="domain" description="Ig-like" evidence="3">
    <location>
        <begin position="1"/>
        <end position="113"/>
    </location>
</feature>
<dbReference type="PANTHER" id="PTHR11422">
    <property type="entry name" value="T-CELL SURFACE GLYCOPROTEIN CD4"/>
    <property type="match status" value="1"/>
</dbReference>
<dbReference type="SUPFAM" id="SSF48726">
    <property type="entry name" value="Immunoglobulin"/>
    <property type="match status" value="2"/>
</dbReference>